<dbReference type="CDD" id="cd18186">
    <property type="entry name" value="BTB_POZ_ZBTB_KLHL-like"/>
    <property type="match status" value="1"/>
</dbReference>
<keyword evidence="2" id="KW-1185">Reference proteome</keyword>
<proteinExistence type="predicted"/>
<accession>A0AA39V6X5</accession>
<dbReference type="SUPFAM" id="SSF54695">
    <property type="entry name" value="POZ domain"/>
    <property type="match status" value="1"/>
</dbReference>
<dbReference type="PANTHER" id="PTHR47843:SF2">
    <property type="entry name" value="BTB DOMAIN-CONTAINING PROTEIN"/>
    <property type="match status" value="1"/>
</dbReference>
<dbReference type="PANTHER" id="PTHR47843">
    <property type="entry name" value="BTB DOMAIN-CONTAINING PROTEIN-RELATED"/>
    <property type="match status" value="1"/>
</dbReference>
<dbReference type="InterPro" id="IPR011333">
    <property type="entry name" value="SKP1/BTB/POZ_sf"/>
</dbReference>
<gene>
    <name evidence="1" type="ORF">JMJ35_002553</name>
</gene>
<evidence type="ECO:0008006" key="3">
    <source>
        <dbReference type="Google" id="ProtNLM"/>
    </source>
</evidence>
<comment type="caution">
    <text evidence="1">The sequence shown here is derived from an EMBL/GenBank/DDBJ whole genome shotgun (WGS) entry which is preliminary data.</text>
</comment>
<sequence>MTEERSTYKGVFPDAADMLEGSPAAVHVGCGDAKKIWHLPETLLKSKSEFFTKALEGGFTEGISKIITLPEENPDIFKYFVEWLYIGDDQLVVPDSDTFVCLWTLGDRLVCPLLQDGMMCDLIACHSDYYMGEGTLKQIYDGSTRGSKLRQFAVDQCLFDVRKRYAQGNEKLWSYSRFVKDNEDFAQQLAEATILLGDGNPRDPLHDKSPYLLNPPPCTSKMRYTSDHGMPPYLLAFIWDACAPGSKLHKFALDQCVIYARMGGFDAPNKEAIIRFAEEHEDFAKAYVAVSITNGHRERRDLLQDLGDYSSIAKPNE</sequence>
<evidence type="ECO:0000313" key="2">
    <source>
        <dbReference type="Proteomes" id="UP001166286"/>
    </source>
</evidence>
<evidence type="ECO:0000313" key="1">
    <source>
        <dbReference type="EMBL" id="KAK0515174.1"/>
    </source>
</evidence>
<dbReference type="Proteomes" id="UP001166286">
    <property type="component" value="Unassembled WGS sequence"/>
</dbReference>
<dbReference type="AlphaFoldDB" id="A0AA39V6X5"/>
<dbReference type="Gene3D" id="3.30.710.10">
    <property type="entry name" value="Potassium Channel Kv1.1, Chain A"/>
    <property type="match status" value="1"/>
</dbReference>
<dbReference type="EMBL" id="JAFEKC020000004">
    <property type="protein sequence ID" value="KAK0515174.1"/>
    <property type="molecule type" value="Genomic_DNA"/>
</dbReference>
<reference evidence="1" key="1">
    <citation type="submission" date="2023-03" db="EMBL/GenBank/DDBJ databases">
        <title>Complete genome of Cladonia borealis.</title>
        <authorList>
            <person name="Park H."/>
        </authorList>
    </citation>
    <scope>NUCLEOTIDE SEQUENCE</scope>
    <source>
        <strain evidence="1">ANT050790</strain>
    </source>
</reference>
<protein>
    <recommendedName>
        <fullName evidence="3">BTB domain-containing protein</fullName>
    </recommendedName>
</protein>
<name>A0AA39V6X5_9LECA</name>
<organism evidence="1 2">
    <name type="scientific">Cladonia borealis</name>
    <dbReference type="NCBI Taxonomy" id="184061"/>
    <lineage>
        <taxon>Eukaryota</taxon>
        <taxon>Fungi</taxon>
        <taxon>Dikarya</taxon>
        <taxon>Ascomycota</taxon>
        <taxon>Pezizomycotina</taxon>
        <taxon>Lecanoromycetes</taxon>
        <taxon>OSLEUM clade</taxon>
        <taxon>Lecanoromycetidae</taxon>
        <taxon>Lecanorales</taxon>
        <taxon>Lecanorineae</taxon>
        <taxon>Cladoniaceae</taxon>
        <taxon>Cladonia</taxon>
    </lineage>
</organism>